<evidence type="ECO:0000313" key="4">
    <source>
        <dbReference type="EMBL" id="TCP01724.1"/>
    </source>
</evidence>
<evidence type="ECO:0000313" key="5">
    <source>
        <dbReference type="Proteomes" id="UP000295106"/>
    </source>
</evidence>
<evidence type="ECO:0000259" key="2">
    <source>
        <dbReference type="Pfam" id="PF09722"/>
    </source>
</evidence>
<sequence length="187" mass="19811">MSMMENRVRSEAAASAKSRRAPVRSASSTGDELLSRLLQADPSQEPGLLQRLDALSPLQTVTLVKTGVRAGWVPPLASSLGMSRDRLYATLGLPRATMERRLAKDEPLSAEQSSRVLGIARLIGQVQAMLDESGTPAGFDAGAWVGRWLGEPVPALGGRCPAELMDTAEGQMLVANLLARAQSGAYA</sequence>
<feature type="compositionally biased region" description="Basic and acidic residues" evidence="1">
    <location>
        <begin position="1"/>
        <end position="10"/>
    </location>
</feature>
<feature type="region of interest" description="Disordered" evidence="1">
    <location>
        <begin position="1"/>
        <end position="30"/>
    </location>
</feature>
<feature type="domain" description="Antitoxin Xre-like helix-turn-helix" evidence="3">
    <location>
        <begin position="61"/>
        <end position="121"/>
    </location>
</feature>
<dbReference type="InterPro" id="IPR046847">
    <property type="entry name" value="Xre-like_HTH"/>
</dbReference>
<dbReference type="Pfam" id="PF20432">
    <property type="entry name" value="Xre-like-HTH"/>
    <property type="match status" value="1"/>
</dbReference>
<evidence type="ECO:0000256" key="1">
    <source>
        <dbReference type="SAM" id="MobiDB-lite"/>
    </source>
</evidence>
<dbReference type="EMBL" id="SLXD01000008">
    <property type="protein sequence ID" value="TCP01724.1"/>
    <property type="molecule type" value="Genomic_DNA"/>
</dbReference>
<dbReference type="GO" id="GO:0003677">
    <property type="term" value="F:DNA binding"/>
    <property type="evidence" value="ECO:0007669"/>
    <property type="project" value="InterPro"/>
</dbReference>
<accession>A0A4R2MBG8</accession>
<gene>
    <name evidence="4" type="ORF">EV684_10865</name>
</gene>
<organism evidence="4 5">
    <name type="scientific">Rubrivivax gelatinosus</name>
    <name type="common">Rhodocyclus gelatinosus</name>
    <name type="synonym">Rhodopseudomonas gelatinosa</name>
    <dbReference type="NCBI Taxonomy" id="28068"/>
    <lineage>
        <taxon>Bacteria</taxon>
        <taxon>Pseudomonadati</taxon>
        <taxon>Pseudomonadota</taxon>
        <taxon>Betaproteobacteria</taxon>
        <taxon>Burkholderiales</taxon>
        <taxon>Sphaerotilaceae</taxon>
        <taxon>Rubrivivax</taxon>
    </lineage>
</organism>
<feature type="domain" description="Antitoxin Xre/MbcA/ParS-like toxin-binding" evidence="2">
    <location>
        <begin position="142"/>
        <end position="184"/>
    </location>
</feature>
<dbReference type="Pfam" id="PF09722">
    <property type="entry name" value="Xre_MbcA_ParS_C"/>
    <property type="match status" value="1"/>
</dbReference>
<dbReference type="AlphaFoldDB" id="A0A4R2MBG8"/>
<protein>
    <submittedName>
        <fullName evidence="4">Putative toxin-antitoxin system antitoxin component (TIGR02293 family)</fullName>
    </submittedName>
</protein>
<dbReference type="Proteomes" id="UP000295106">
    <property type="component" value="Unassembled WGS sequence"/>
</dbReference>
<comment type="caution">
    <text evidence="4">The sequence shown here is derived from an EMBL/GenBank/DDBJ whole genome shotgun (WGS) entry which is preliminary data.</text>
</comment>
<reference evidence="4 5" key="1">
    <citation type="submission" date="2019-03" db="EMBL/GenBank/DDBJ databases">
        <title>Genomic Encyclopedia of Type Strains, Phase IV (KMG-IV): sequencing the most valuable type-strain genomes for metagenomic binning, comparative biology and taxonomic classification.</title>
        <authorList>
            <person name="Goeker M."/>
        </authorList>
    </citation>
    <scope>NUCLEOTIDE SEQUENCE [LARGE SCALE GENOMIC DNA]</scope>
    <source>
        <strain evidence="4 5">DSM 1709</strain>
    </source>
</reference>
<evidence type="ECO:0000259" key="3">
    <source>
        <dbReference type="Pfam" id="PF20432"/>
    </source>
</evidence>
<proteinExistence type="predicted"/>
<dbReference type="InterPro" id="IPR024467">
    <property type="entry name" value="Xre/MbcA/ParS-like_toxin-bd"/>
</dbReference>
<name>A0A4R2MBG8_RUBGE</name>